<gene>
    <name evidence="2" type="ORF">B9Z55_026966</name>
</gene>
<organism evidence="2 3">
    <name type="scientific">Caenorhabditis nigoni</name>
    <dbReference type="NCBI Taxonomy" id="1611254"/>
    <lineage>
        <taxon>Eukaryota</taxon>
        <taxon>Metazoa</taxon>
        <taxon>Ecdysozoa</taxon>
        <taxon>Nematoda</taxon>
        <taxon>Chromadorea</taxon>
        <taxon>Rhabditida</taxon>
        <taxon>Rhabditina</taxon>
        <taxon>Rhabditomorpha</taxon>
        <taxon>Rhabditoidea</taxon>
        <taxon>Rhabditidae</taxon>
        <taxon>Peloderinae</taxon>
        <taxon>Caenorhabditis</taxon>
    </lineage>
</organism>
<dbReference type="CDD" id="cd22150">
    <property type="entry name" value="F-box_CeFBXA-like"/>
    <property type="match status" value="1"/>
</dbReference>
<comment type="caution">
    <text evidence="2">The sequence shown here is derived from an EMBL/GenBank/DDBJ whole genome shotgun (WGS) entry which is preliminary data.</text>
</comment>
<dbReference type="EMBL" id="PDUG01000007">
    <property type="protein sequence ID" value="PIC14777.1"/>
    <property type="molecule type" value="Genomic_DNA"/>
</dbReference>
<accession>A0A2G5SID3</accession>
<dbReference type="AlphaFoldDB" id="A0A2G5SID3"/>
<dbReference type="STRING" id="1611254.A0A2G5SID3"/>
<dbReference type="OrthoDB" id="8056713at2759"/>
<name>A0A2G5SID3_9PELO</name>
<evidence type="ECO:0000259" key="1">
    <source>
        <dbReference type="Pfam" id="PF17906"/>
    </source>
</evidence>
<reference evidence="3" key="1">
    <citation type="submission" date="2017-10" db="EMBL/GenBank/DDBJ databases">
        <title>Rapid genome shrinkage in a self-fertile nematode reveals novel sperm competition proteins.</title>
        <authorList>
            <person name="Yin D."/>
            <person name="Schwarz E.M."/>
            <person name="Thomas C.G."/>
            <person name="Felde R.L."/>
            <person name="Korf I.F."/>
            <person name="Cutter A.D."/>
            <person name="Schartner C.M."/>
            <person name="Ralston E.J."/>
            <person name="Meyer B.J."/>
            <person name="Haag E.S."/>
        </authorList>
    </citation>
    <scope>NUCLEOTIDE SEQUENCE [LARGE SCALE GENOMIC DNA]</scope>
    <source>
        <strain evidence="3">JU1422</strain>
    </source>
</reference>
<feature type="domain" description="Mos1 transposase HTH" evidence="1">
    <location>
        <begin position="19"/>
        <end position="62"/>
    </location>
</feature>
<sequence>MSSKLDEVCRKDSKIRASFILYEFRLGKPIFQCYKDLCARMGPKFMDYIEFEFWWMRFSAGNFDLDYDRGQDPKYRTITDMPVHIFEKICENLGENDYQIEYRFIFRNVCKSFRALADSWIPNFENVSIESYPTAVILNFDRARLRYSDENEALSDLISIIAHPKHEFDNFDIYDVIDILDEFTLKLESLKLRIHVENVYLGYGNWEIQKRLLPFYQAETVKMVYGNGSEQQNLKLIDEICKLDREERVGKDQKDENLKSILFSRMEIGFHYLFIKQVTKIIKKILRFSNLKYFHLKTEIRSFSQLKSDIRKYGAKIQSDNPMIFHYPIPNSSDFLEIQLGNDGIRIERKSA</sequence>
<proteinExistence type="predicted"/>
<dbReference type="InterPro" id="IPR041426">
    <property type="entry name" value="Mos1_HTH"/>
</dbReference>
<evidence type="ECO:0000313" key="3">
    <source>
        <dbReference type="Proteomes" id="UP000230233"/>
    </source>
</evidence>
<dbReference type="Pfam" id="PF17906">
    <property type="entry name" value="HTH_48"/>
    <property type="match status" value="1"/>
</dbReference>
<evidence type="ECO:0000313" key="2">
    <source>
        <dbReference type="EMBL" id="PIC14777.1"/>
    </source>
</evidence>
<dbReference type="Proteomes" id="UP000230233">
    <property type="component" value="Unassembled WGS sequence"/>
</dbReference>
<protein>
    <recommendedName>
        <fullName evidence="1">Mos1 transposase HTH domain-containing protein</fullName>
    </recommendedName>
</protein>
<keyword evidence="3" id="KW-1185">Reference proteome</keyword>